<feature type="chain" id="PRO_5020954196" evidence="1">
    <location>
        <begin position="22"/>
        <end position="225"/>
    </location>
</feature>
<evidence type="ECO:0000313" key="2">
    <source>
        <dbReference type="EMBL" id="TBU72069.1"/>
    </source>
</evidence>
<keyword evidence="3" id="KW-1185">Reference proteome</keyword>
<gene>
    <name evidence="2" type="ORF">DNK06_22980</name>
</gene>
<accession>A0A4Q9QFP4</accession>
<keyword evidence="2" id="KW-0131">Cell cycle</keyword>
<dbReference type="EMBL" id="QJUI01000029">
    <property type="protein sequence ID" value="TBU72069.1"/>
    <property type="molecule type" value="Genomic_DNA"/>
</dbReference>
<protein>
    <submittedName>
        <fullName evidence="2">Cell division protein FtsQ</fullName>
    </submittedName>
</protein>
<keyword evidence="1" id="KW-0732">Signal</keyword>
<evidence type="ECO:0000256" key="1">
    <source>
        <dbReference type="SAM" id="SignalP"/>
    </source>
</evidence>
<dbReference type="GO" id="GO:0051301">
    <property type="term" value="P:cell division"/>
    <property type="evidence" value="ECO:0007669"/>
    <property type="project" value="UniProtKB-KW"/>
</dbReference>
<name>A0A4Q9QFP4_9GAMM</name>
<comment type="caution">
    <text evidence="2">The sequence shown here is derived from an EMBL/GenBank/DDBJ whole genome shotgun (WGS) entry which is preliminary data.</text>
</comment>
<dbReference type="Proteomes" id="UP000292302">
    <property type="component" value="Unassembled WGS sequence"/>
</dbReference>
<reference evidence="2 3" key="1">
    <citation type="submission" date="2018-06" db="EMBL/GenBank/DDBJ databases">
        <title>Three novel Pseudomonas species isolated from symptomatic oak.</title>
        <authorList>
            <person name="Bueno-Gonzalez V."/>
            <person name="Brady C."/>
        </authorList>
    </citation>
    <scope>NUCLEOTIDE SEQUENCE [LARGE SCALE GENOMIC DNA]</scope>
    <source>
        <strain evidence="2 3">P9A</strain>
    </source>
</reference>
<dbReference type="AlphaFoldDB" id="A0A4Q9QFP4"/>
<dbReference type="OrthoDB" id="8718161at2"/>
<proteinExistence type="predicted"/>
<organism evidence="2 3">
    <name type="scientific">Phytopseudomonas daroniae</name>
    <dbReference type="NCBI Taxonomy" id="2487519"/>
    <lineage>
        <taxon>Bacteria</taxon>
        <taxon>Pseudomonadati</taxon>
        <taxon>Pseudomonadota</taxon>
        <taxon>Gammaproteobacteria</taxon>
        <taxon>Pseudomonadales</taxon>
        <taxon>Pseudomonadaceae</taxon>
        <taxon>Phytopseudomonas</taxon>
    </lineage>
</organism>
<dbReference type="RefSeq" id="WP_131182284.1">
    <property type="nucleotide sequence ID" value="NZ_QJUI01000029.1"/>
</dbReference>
<evidence type="ECO:0000313" key="3">
    <source>
        <dbReference type="Proteomes" id="UP000292302"/>
    </source>
</evidence>
<sequence>MKGGLLAVGALAWAIAQAGHAAGIPLYPTGPSEDAAFLRFVNAGEGALELAAAGSDARLRLEGDERVSDFLTVPAGRAVKGSLSRGGQRHELDVTVEPGEFTTVVGLPGAGAGAALELVTVREQPDDFNALKASLAFYSLDARCADAGLRVAGRSVEIFTAVAEGTLQRRSINPVNLSVQLSCAGSPAGEALALGELRAGERYSVFLVPSPEGPRLFQAKDSLAN</sequence>
<feature type="signal peptide" evidence="1">
    <location>
        <begin position="1"/>
        <end position="21"/>
    </location>
</feature>
<keyword evidence="2" id="KW-0132">Cell division</keyword>